<evidence type="ECO:0000256" key="9">
    <source>
        <dbReference type="ARBA" id="ARBA00023175"/>
    </source>
</evidence>
<organism evidence="15 16">
    <name type="scientific">Symbiodinium microadriaticum</name>
    <name type="common">Dinoflagellate</name>
    <name type="synonym">Zooxanthella microadriatica</name>
    <dbReference type="NCBI Taxonomy" id="2951"/>
    <lineage>
        <taxon>Eukaryota</taxon>
        <taxon>Sar</taxon>
        <taxon>Alveolata</taxon>
        <taxon>Dinophyceae</taxon>
        <taxon>Suessiales</taxon>
        <taxon>Symbiodiniaceae</taxon>
        <taxon>Symbiodinium</taxon>
    </lineage>
</organism>
<evidence type="ECO:0000256" key="2">
    <source>
        <dbReference type="ARBA" id="ARBA00022490"/>
    </source>
</evidence>
<proteinExistence type="predicted"/>
<comment type="caution">
    <text evidence="15">The sequence shown here is derived from an EMBL/GenBank/DDBJ whole genome shotgun (WGS) entry which is preliminary data.</text>
</comment>
<evidence type="ECO:0000256" key="6">
    <source>
        <dbReference type="ARBA" id="ARBA00023017"/>
    </source>
</evidence>
<feature type="domain" description="DUF4116" evidence="14">
    <location>
        <begin position="754"/>
        <end position="802"/>
    </location>
</feature>
<feature type="domain" description="DUF4116" evidence="14">
    <location>
        <begin position="529"/>
        <end position="577"/>
    </location>
</feature>
<dbReference type="AlphaFoldDB" id="A0A1Q9DHQ4"/>
<dbReference type="GO" id="GO:0005524">
    <property type="term" value="F:ATP binding"/>
    <property type="evidence" value="ECO:0007669"/>
    <property type="project" value="UniProtKB-KW"/>
</dbReference>
<feature type="region of interest" description="Disordered" evidence="12">
    <location>
        <begin position="960"/>
        <end position="1048"/>
    </location>
</feature>
<feature type="domain" description="DUF4116" evidence="14">
    <location>
        <begin position="804"/>
        <end position="849"/>
    </location>
</feature>
<dbReference type="InterPro" id="IPR024317">
    <property type="entry name" value="Dynein_heavy_chain_D4_dom"/>
</dbReference>
<dbReference type="InterPro" id="IPR027417">
    <property type="entry name" value="P-loop_NTPase"/>
</dbReference>
<evidence type="ECO:0000256" key="7">
    <source>
        <dbReference type="ARBA" id="ARBA00023054"/>
    </source>
</evidence>
<dbReference type="GO" id="GO:0005874">
    <property type="term" value="C:microtubule"/>
    <property type="evidence" value="ECO:0007669"/>
    <property type="project" value="UniProtKB-KW"/>
</dbReference>
<evidence type="ECO:0000259" key="13">
    <source>
        <dbReference type="Pfam" id="PF12780"/>
    </source>
</evidence>
<keyword evidence="3" id="KW-0493">Microtubule</keyword>
<dbReference type="PANTHER" id="PTHR46961:SF5">
    <property type="entry name" value="DYNEIN AXONEMAL HEAVY CHAIN 1"/>
    <property type="match status" value="1"/>
</dbReference>
<evidence type="ECO:0000256" key="8">
    <source>
        <dbReference type="ARBA" id="ARBA00023069"/>
    </source>
</evidence>
<keyword evidence="2" id="KW-0963">Cytoplasm</keyword>
<keyword evidence="4" id="KW-0547">Nucleotide-binding</keyword>
<dbReference type="Gene3D" id="3.40.50.300">
    <property type="entry name" value="P-loop containing nucleotide triphosphate hydrolases"/>
    <property type="match status" value="1"/>
</dbReference>
<keyword evidence="10" id="KW-0206">Cytoskeleton</keyword>
<reference evidence="15 16" key="1">
    <citation type="submission" date="2016-02" db="EMBL/GenBank/DDBJ databases">
        <title>Genome analysis of coral dinoflagellate symbionts highlights evolutionary adaptations to a symbiotic lifestyle.</title>
        <authorList>
            <person name="Aranda M."/>
            <person name="Li Y."/>
            <person name="Liew Y.J."/>
            <person name="Baumgarten S."/>
            <person name="Simakov O."/>
            <person name="Wilson M."/>
            <person name="Piel J."/>
            <person name="Ashoor H."/>
            <person name="Bougouffa S."/>
            <person name="Bajic V.B."/>
            <person name="Ryu T."/>
            <person name="Ravasi T."/>
            <person name="Bayer T."/>
            <person name="Micklem G."/>
            <person name="Kim H."/>
            <person name="Bhak J."/>
            <person name="Lajeunesse T.C."/>
            <person name="Voolstra C.R."/>
        </authorList>
    </citation>
    <scope>NUCLEOTIDE SEQUENCE [LARGE SCALE GENOMIC DNA]</scope>
    <source>
        <strain evidence="15 16">CCMP2467</strain>
    </source>
</reference>
<evidence type="ECO:0000256" key="3">
    <source>
        <dbReference type="ARBA" id="ARBA00022701"/>
    </source>
</evidence>
<keyword evidence="9" id="KW-0505">Motor protein</keyword>
<evidence type="ECO:0000256" key="12">
    <source>
        <dbReference type="SAM" id="MobiDB-lite"/>
    </source>
</evidence>
<protein>
    <submittedName>
        <fullName evidence="15">Dynein heavy chain 1, axonemal</fullName>
    </submittedName>
</protein>
<dbReference type="Proteomes" id="UP000186817">
    <property type="component" value="Unassembled WGS sequence"/>
</dbReference>
<keyword evidence="5" id="KW-0067">ATP-binding</keyword>
<dbReference type="GO" id="GO:0007018">
    <property type="term" value="P:microtubule-based movement"/>
    <property type="evidence" value="ECO:0007669"/>
    <property type="project" value="InterPro"/>
</dbReference>
<feature type="domain" description="DUF4116" evidence="14">
    <location>
        <begin position="579"/>
        <end position="627"/>
    </location>
</feature>
<evidence type="ECO:0000259" key="14">
    <source>
        <dbReference type="Pfam" id="PF13475"/>
    </source>
</evidence>
<feature type="domain" description="DUF4116" evidence="14">
    <location>
        <begin position="704"/>
        <end position="747"/>
    </location>
</feature>
<comment type="subcellular location">
    <subcellularLocation>
        <location evidence="1">Cytoplasm</location>
        <location evidence="1">Cytoskeleton</location>
        <location evidence="1">Cilium axoneme</location>
    </subcellularLocation>
</comment>
<keyword evidence="11" id="KW-0966">Cell projection</keyword>
<keyword evidence="6" id="KW-0243">Dynein</keyword>
<dbReference type="GO" id="GO:0045505">
    <property type="term" value="F:dynein intermediate chain binding"/>
    <property type="evidence" value="ECO:0007669"/>
    <property type="project" value="InterPro"/>
</dbReference>
<dbReference type="GO" id="GO:0051959">
    <property type="term" value="F:dynein light intermediate chain binding"/>
    <property type="evidence" value="ECO:0007669"/>
    <property type="project" value="InterPro"/>
</dbReference>
<name>A0A1Q9DHQ4_SYMMI</name>
<dbReference type="SUPFAM" id="SSF52540">
    <property type="entry name" value="P-loop containing nucleoside triphosphate hydrolases"/>
    <property type="match status" value="1"/>
</dbReference>
<dbReference type="GO" id="GO:0030286">
    <property type="term" value="C:dynein complex"/>
    <property type="evidence" value="ECO:0007669"/>
    <property type="project" value="UniProtKB-KW"/>
</dbReference>
<gene>
    <name evidence="15" type="primary">DNAH1</name>
    <name evidence="15" type="ORF">AK812_SmicGene23252</name>
</gene>
<evidence type="ECO:0000256" key="11">
    <source>
        <dbReference type="ARBA" id="ARBA00023273"/>
    </source>
</evidence>
<dbReference type="Pfam" id="PF13475">
    <property type="entry name" value="DUF4116"/>
    <property type="match status" value="6"/>
</dbReference>
<keyword evidence="16" id="KW-1185">Reference proteome</keyword>
<evidence type="ECO:0000256" key="1">
    <source>
        <dbReference type="ARBA" id="ARBA00004430"/>
    </source>
</evidence>
<feature type="domain" description="DUF4116" evidence="14">
    <location>
        <begin position="481"/>
        <end position="527"/>
    </location>
</feature>
<evidence type="ECO:0000256" key="10">
    <source>
        <dbReference type="ARBA" id="ARBA00023212"/>
    </source>
</evidence>
<evidence type="ECO:0000313" key="16">
    <source>
        <dbReference type="Proteomes" id="UP000186817"/>
    </source>
</evidence>
<keyword evidence="8" id="KW-0969">Cilium</keyword>
<accession>A0A1Q9DHQ4</accession>
<dbReference type="OrthoDB" id="439074at2759"/>
<dbReference type="InterPro" id="IPR025197">
    <property type="entry name" value="DUF4116"/>
</dbReference>
<keyword evidence="7" id="KW-0175">Coiled coil</keyword>
<dbReference type="Pfam" id="PF12780">
    <property type="entry name" value="AAA_8"/>
    <property type="match status" value="1"/>
</dbReference>
<evidence type="ECO:0000256" key="4">
    <source>
        <dbReference type="ARBA" id="ARBA00022741"/>
    </source>
</evidence>
<dbReference type="PANTHER" id="PTHR46961">
    <property type="entry name" value="DYNEIN HEAVY CHAIN 1, AXONEMAL-LIKE PROTEIN"/>
    <property type="match status" value="1"/>
</dbReference>
<evidence type="ECO:0000313" key="15">
    <source>
        <dbReference type="EMBL" id="OLP94714.1"/>
    </source>
</evidence>
<dbReference type="EMBL" id="LSRX01000532">
    <property type="protein sequence ID" value="OLP94714.1"/>
    <property type="molecule type" value="Genomic_DNA"/>
</dbReference>
<evidence type="ECO:0000256" key="5">
    <source>
        <dbReference type="ARBA" id="ARBA00022840"/>
    </source>
</evidence>
<sequence>MKTMTGRVLSQPSGNVLLLGVGGSGRQSLTRLSTYMNECECFQIEVAKGYGMSEFRDDIKKCLMKCGVEDKVQVFLFCDTQIVKEDFVEAINNVLNSGDVPNLYANEDMESISGACRQLCQNMGMQPNKANLFSAYLSRVKKNVHVVLAFSPVGDGFRSRLRMFPSLVNWTSHGRCTGAAMLELALAGCGRRLLEWLCCGELLALRAAGRIVEIHQEVLQAASWSTNHRRWLGALKERPFPVDRALDCFQQWRGAVIQSSWTTDTSSEKRQDATLCCWPVLRRLALKPQYITNRLPGAPSLSDLHADGGSELLCLALDSRTHRYTSDEEPLGELSVQTLLLATSLSAGGLILLQHRLMTLDSCRGSPDSPGGLEHATQVTLSPGLDALLCYLLAEDPLLLRELRSTLHLPIPEAAQKFCRPEIILAQSRDLVLRIWIRLAGMAVAMAATSSQPYWALDSAAQADNDGRYAVSRAMFRREKDRMIAAIRQDASALRDASVELRNDREVVMAALEENGLTLRYASADLKDDEELVMAAVQRTGFALESASPVLKRSKDIVSAAVQRDGLALECASDELKNDKDVVLAAVCRDGLALVYASDGLRNDKDVVMAAIDQIWIAVEYASEDLKRDKEVALSAIHQNPKALASLSKDLKRDQGVVLAAIQPSPLARGTSTKELRMDHEAVMAALRKECSALVYAAEELKKDKGFMMEAVQTNGFALEHASMGLKKDKDVVCRAVHQNGLALHLAASEPQNDSDVVLAAIRQNPFALSYAPTWLKESRSFLLTALRENGLAFELVGESLQMDKEVALVAVQQNGLALEHAGDELKNNLEVVSAACSQDPCALEFASAGLKDNKDLVMAAVLRNGAVLKHASQHLQMDDQLLLAAAARPLRRFSHERAEIGAGPFSAKGRLQTQELFPEAALAAFNEPGDVQELVTRPLTSGLMTEPPEQTDLQVDPAEDHVDASSVEDATSDGVLEVKTSEASSPRRPNADMPDESQHRTEPSTPPSTPRTESGEPAAETTRAMPAEEDGCEVVDPSSNQHDEPSHLEDRCIQMSHEQDLPQSQEASSEFGHEAVLATVQRDHPGLALATTSVDEEPRVKHESSFDKVLTYGCDRKLLIDPDNWVSILNAEPIFEAVDAFAAERLQLVGEKRAQSRSPPDFICR</sequence>
<feature type="domain" description="Dynein heavy chain AAA module D4" evidence="13">
    <location>
        <begin position="7"/>
        <end position="172"/>
    </location>
</feature>
<dbReference type="GO" id="GO:0005930">
    <property type="term" value="C:axoneme"/>
    <property type="evidence" value="ECO:0007669"/>
    <property type="project" value="UniProtKB-SubCell"/>
</dbReference>
<dbReference type="FunFam" id="3.40.50.300:FF:002141">
    <property type="entry name" value="Dynein heavy chain"/>
    <property type="match status" value="1"/>
</dbReference>
<dbReference type="InterPro" id="IPR026983">
    <property type="entry name" value="DHC"/>
</dbReference>